<dbReference type="EMBL" id="QUSF01000098">
    <property type="protein sequence ID" value="RLV92744.1"/>
    <property type="molecule type" value="Genomic_DNA"/>
</dbReference>
<name>A0A3L8S0R3_CHLGU</name>
<protein>
    <submittedName>
        <fullName evidence="1">Uncharacterized protein</fullName>
    </submittedName>
</protein>
<evidence type="ECO:0000313" key="1">
    <source>
        <dbReference type="EMBL" id="RLV92744.1"/>
    </source>
</evidence>
<keyword evidence="2" id="KW-1185">Reference proteome</keyword>
<evidence type="ECO:0000313" key="2">
    <source>
        <dbReference type="Proteomes" id="UP000276834"/>
    </source>
</evidence>
<accession>A0A3L8S0R3</accession>
<organism evidence="1 2">
    <name type="scientific">Chloebia gouldiae</name>
    <name type="common">Gouldian finch</name>
    <name type="synonym">Erythrura gouldiae</name>
    <dbReference type="NCBI Taxonomy" id="44316"/>
    <lineage>
        <taxon>Eukaryota</taxon>
        <taxon>Metazoa</taxon>
        <taxon>Chordata</taxon>
        <taxon>Craniata</taxon>
        <taxon>Vertebrata</taxon>
        <taxon>Euteleostomi</taxon>
        <taxon>Archelosauria</taxon>
        <taxon>Archosauria</taxon>
        <taxon>Dinosauria</taxon>
        <taxon>Saurischia</taxon>
        <taxon>Theropoda</taxon>
        <taxon>Coelurosauria</taxon>
        <taxon>Aves</taxon>
        <taxon>Neognathae</taxon>
        <taxon>Neoaves</taxon>
        <taxon>Telluraves</taxon>
        <taxon>Australaves</taxon>
        <taxon>Passeriformes</taxon>
        <taxon>Passeroidea</taxon>
        <taxon>Passeridae</taxon>
        <taxon>Chloebia</taxon>
    </lineage>
</organism>
<comment type="caution">
    <text evidence="1">The sequence shown here is derived from an EMBL/GenBank/DDBJ whole genome shotgun (WGS) entry which is preliminary data.</text>
</comment>
<dbReference type="Proteomes" id="UP000276834">
    <property type="component" value="Unassembled WGS sequence"/>
</dbReference>
<sequence length="335" mass="36076">MGMRMEQQEEALGVSPILNCRTVADLGHTCLVLVFGASLSFVVSNGTRWHRMPHGNALCKCGKMGQQPAGSMARHTEHRGMGQHRTGTEDSADVVFPRDAAPCCLARSLQCQEEVVGNVFPSPPAQLCPCSSPPNLTDGVQQNQLSTHHPCSHGFVEQRRGRSSAWQQPQCANAAHRATSWVHLAAQLMLDLFAVSSHGKKGRFVVVMAPPAWLFVVWVISASHWRVAQALTISLACPLALQILTPTGGTPSPPDMVPVADVEPPPKMLPASCELPSPSWHPWGNCLKPPPIWGTGQQQAQGLGQQLSEGQQLADSWNEAGEPWFGQGEVLGVIP</sequence>
<gene>
    <name evidence="1" type="ORF">DV515_00013664</name>
</gene>
<proteinExistence type="predicted"/>
<reference evidence="1 2" key="1">
    <citation type="journal article" date="2018" name="Proc. R. Soc. B">
        <title>A non-coding region near Follistatin controls head colour polymorphism in the Gouldian finch.</title>
        <authorList>
            <person name="Toomey M.B."/>
            <person name="Marques C.I."/>
            <person name="Andrade P."/>
            <person name="Araujo P.M."/>
            <person name="Sabatino S."/>
            <person name="Gazda M.A."/>
            <person name="Afonso S."/>
            <person name="Lopes R.J."/>
            <person name="Corbo J.C."/>
            <person name="Carneiro M."/>
        </authorList>
    </citation>
    <scope>NUCLEOTIDE SEQUENCE [LARGE SCALE GENOMIC DNA]</scope>
    <source>
        <strain evidence="1">Red01</strain>
        <tissue evidence="1">Muscle</tissue>
    </source>
</reference>
<dbReference type="AlphaFoldDB" id="A0A3L8S0R3"/>